<reference evidence="2" key="1">
    <citation type="journal article" date="2020" name="Mol. Plant Microbe">
        <title>Rhizobial microsymbionts of the narrowly endemic Oxytropis species growing in Kamchatka are characterized by significant genetic diversity and possess a set of genes that are associated with T3SS and T6SS secretion systems and can affect the development of symbiosis.</title>
        <authorList>
            <person name="Safronova V."/>
            <person name="Guro P."/>
            <person name="Sazanova A."/>
            <person name="Kuznetsova I."/>
            <person name="Belimov A."/>
            <person name="Yakubov V."/>
            <person name="Chirak E."/>
            <person name="Afonin A."/>
            <person name="Gogolev Y."/>
            <person name="Andronov E."/>
            <person name="Tikhonovich I."/>
        </authorList>
    </citation>
    <scope>NUCLEOTIDE SEQUENCE [LARGE SCALE GENOMIC DNA]</scope>
    <source>
        <strain evidence="2">581</strain>
    </source>
</reference>
<organism evidence="1 2">
    <name type="scientific">Tardiphaga robiniae</name>
    <dbReference type="NCBI Taxonomy" id="943830"/>
    <lineage>
        <taxon>Bacteria</taxon>
        <taxon>Pseudomonadati</taxon>
        <taxon>Pseudomonadota</taxon>
        <taxon>Alphaproteobacteria</taxon>
        <taxon>Hyphomicrobiales</taxon>
        <taxon>Nitrobacteraceae</taxon>
        <taxon>Tardiphaga</taxon>
    </lineage>
</organism>
<gene>
    <name evidence="1" type="ORF">HB776_14040</name>
</gene>
<dbReference type="Proteomes" id="UP000515291">
    <property type="component" value="Chromosome"/>
</dbReference>
<evidence type="ECO:0000313" key="1">
    <source>
        <dbReference type="EMBL" id="QND72219.1"/>
    </source>
</evidence>
<name>A0A7G6TZN7_9BRAD</name>
<dbReference type="RefSeq" id="WP_184518641.1">
    <property type="nucleotide sequence ID" value="NZ_CP050292.1"/>
</dbReference>
<dbReference type="EMBL" id="CP050292">
    <property type="protein sequence ID" value="QND72219.1"/>
    <property type="molecule type" value="Genomic_DNA"/>
</dbReference>
<evidence type="ECO:0000313" key="2">
    <source>
        <dbReference type="Proteomes" id="UP000515291"/>
    </source>
</evidence>
<dbReference type="KEGG" id="trb:HB776_14040"/>
<accession>A0A7G6TZN7</accession>
<proteinExistence type="predicted"/>
<protein>
    <submittedName>
        <fullName evidence="1">Uncharacterized protein</fullName>
    </submittedName>
</protein>
<sequence length="134" mass="14861">MSLDSGAFLIHDVAAFPIVWVRHDELQPGSAAQWEVEMDDLIGRKQPFVMIMVSHHHDEAHEDRKARGLWLKRNKAALALLCRAIIAVEPNAVTRVLVEAQSALATKAFGISSAVVASEDEAMRVARERLQVAR</sequence>
<dbReference type="AlphaFoldDB" id="A0A7G6TZN7"/>